<dbReference type="PANTHER" id="PTHR43687">
    <property type="entry name" value="ADENYLYLSULFATE REDUCTASE, BETA SUBUNIT"/>
    <property type="match status" value="1"/>
</dbReference>
<dbReference type="EMBL" id="CP000493">
    <property type="protein sequence ID" value="ABM80611.1"/>
    <property type="molecule type" value="Genomic_DNA"/>
</dbReference>
<dbReference type="SUPFAM" id="SSF54862">
    <property type="entry name" value="4Fe-4S ferredoxins"/>
    <property type="match status" value="1"/>
</dbReference>
<dbReference type="InterPro" id="IPR017896">
    <property type="entry name" value="4Fe4S_Fe-S-bd"/>
</dbReference>
<dbReference type="GO" id="GO:0046872">
    <property type="term" value="F:metal ion binding"/>
    <property type="evidence" value="ECO:0007669"/>
    <property type="project" value="UniProtKB-KW"/>
</dbReference>
<organism evidence="6 7">
    <name type="scientific">Hyperthermus butylicus (strain DSM 5456 / JCM 9403 / PLM1-5)</name>
    <dbReference type="NCBI Taxonomy" id="415426"/>
    <lineage>
        <taxon>Archaea</taxon>
        <taxon>Thermoproteota</taxon>
        <taxon>Thermoprotei</taxon>
        <taxon>Desulfurococcales</taxon>
        <taxon>Pyrodictiaceae</taxon>
        <taxon>Hyperthermus</taxon>
    </lineage>
</organism>
<dbReference type="GO" id="GO:0016491">
    <property type="term" value="F:oxidoreductase activity"/>
    <property type="evidence" value="ECO:0007669"/>
    <property type="project" value="UniProtKB-ARBA"/>
</dbReference>
<proteinExistence type="predicted"/>
<dbReference type="STRING" id="415426.Hbut_0757"/>
<dbReference type="EnsemblBacteria" id="ABM80611">
    <property type="protein sequence ID" value="ABM80611"/>
    <property type="gene ID" value="Hbut_0757"/>
</dbReference>
<keyword evidence="7" id="KW-1185">Reference proteome</keyword>
<feature type="domain" description="4Fe-4S ferredoxin-type" evidence="5">
    <location>
        <begin position="340"/>
        <end position="369"/>
    </location>
</feature>
<evidence type="ECO:0000256" key="3">
    <source>
        <dbReference type="ARBA" id="ARBA00023004"/>
    </source>
</evidence>
<name>A2BKV0_HYPBU</name>
<dbReference type="PANTHER" id="PTHR43687:SF1">
    <property type="entry name" value="FERREDOXIN III"/>
    <property type="match status" value="1"/>
</dbReference>
<dbReference type="InterPro" id="IPR050572">
    <property type="entry name" value="Fe-S_Ferredoxin"/>
</dbReference>
<dbReference type="PROSITE" id="PS51379">
    <property type="entry name" value="4FE4S_FER_2"/>
    <property type="match status" value="2"/>
</dbReference>
<dbReference type="GeneID" id="4782440"/>
<evidence type="ECO:0000256" key="2">
    <source>
        <dbReference type="ARBA" id="ARBA00022723"/>
    </source>
</evidence>
<keyword evidence="1" id="KW-0004">4Fe-4S</keyword>
<dbReference type="OrthoDB" id="15347at2157"/>
<dbReference type="KEGG" id="hbu:Hbut_0757"/>
<dbReference type="Pfam" id="PF13237">
    <property type="entry name" value="Fer4_10"/>
    <property type="match status" value="1"/>
</dbReference>
<evidence type="ECO:0000256" key="1">
    <source>
        <dbReference type="ARBA" id="ARBA00022485"/>
    </source>
</evidence>
<feature type="domain" description="4Fe-4S ferredoxin-type" evidence="5">
    <location>
        <begin position="373"/>
        <end position="402"/>
    </location>
</feature>
<dbReference type="Proteomes" id="UP000002593">
    <property type="component" value="Chromosome"/>
</dbReference>
<sequence>MPRIVRLPGAPPVPGAVDAGSIEEAVEVAVEEASREEEVLIVGRGAWEAYGEAAWRLRMEGGNFYLLEALDADEEKLHRDGASKLFMARLAYLARRRARDAVLEPAGGGKRVSRRTLLRTAVVGSAMDYTEKPIHDQLCGKKPLGDYCSWCLDACDVEGGCAASAALCGVELLHVPGYSRAGLQDMLRLLSITGPGYALIAPRSVLAKLVQELGNSSPGHPVVVVPVSCPYVVGLEELLALRGLGLEPIMVDDGWERELRRCRESRKTYLETVAADYEGITGASLAIVEAGKAVGLVQEEPGLEPLGDALELLGRGLRPLALAVAKRSGVSADLRTGFTGLVIVDQERCTLCGACAKECPTGALKLREEAEGSALLFLHDRCIACGWCREVCPEDAITVKRAINPAIIDSLVSLVAGEELRCIVCGNPVGPTRMVEKVVEKLLASGIDPEKMPTILMCSTCKQKYSLGLIDEAKVDWEALRRFVQRARARTAAG</sequence>
<dbReference type="Gene3D" id="3.30.70.20">
    <property type="match status" value="2"/>
</dbReference>
<evidence type="ECO:0000259" key="5">
    <source>
        <dbReference type="PROSITE" id="PS51379"/>
    </source>
</evidence>
<dbReference type="InterPro" id="IPR017900">
    <property type="entry name" value="4Fe4S_Fe_S_CS"/>
</dbReference>
<reference evidence="6 7" key="1">
    <citation type="journal article" date="2007" name="Archaea">
        <title>The genome of Hyperthermus butylicus: a sulfur-reducing, peptide fermenting, neutrophilic Crenarchaeote growing up to 108 degrees C.</title>
        <authorList>
            <person name="Brugger K."/>
            <person name="Chen L."/>
            <person name="Stark M."/>
            <person name="Zibat A."/>
            <person name="Redder P."/>
            <person name="Ruepp A."/>
            <person name="Awayez M."/>
            <person name="She Q."/>
            <person name="Garrett R.A."/>
            <person name="Klenk H.P."/>
        </authorList>
    </citation>
    <scope>NUCLEOTIDE SEQUENCE [LARGE SCALE GENOMIC DNA]</scope>
    <source>
        <strain evidence="7">DSM 5456 / JCM 9403 / PLM1-5</strain>
    </source>
</reference>
<evidence type="ECO:0000313" key="7">
    <source>
        <dbReference type="Proteomes" id="UP000002593"/>
    </source>
</evidence>
<dbReference type="PROSITE" id="PS00198">
    <property type="entry name" value="4FE4S_FER_1"/>
    <property type="match status" value="2"/>
</dbReference>
<keyword evidence="4" id="KW-0411">Iron-sulfur</keyword>
<dbReference type="eggNOG" id="arCOG02187">
    <property type="taxonomic scope" value="Archaea"/>
</dbReference>
<evidence type="ECO:0000313" key="6">
    <source>
        <dbReference type="EMBL" id="ABM80611.1"/>
    </source>
</evidence>
<dbReference type="GO" id="GO:0051539">
    <property type="term" value="F:4 iron, 4 sulfur cluster binding"/>
    <property type="evidence" value="ECO:0007669"/>
    <property type="project" value="UniProtKB-KW"/>
</dbReference>
<protein>
    <recommendedName>
        <fullName evidence="5">4Fe-4S ferredoxin-type domain-containing protein</fullName>
    </recommendedName>
</protein>
<evidence type="ECO:0000256" key="4">
    <source>
        <dbReference type="ARBA" id="ARBA00023014"/>
    </source>
</evidence>
<gene>
    <name evidence="6" type="ordered locus">Hbut_0757</name>
</gene>
<dbReference type="RefSeq" id="WP_011821929.1">
    <property type="nucleotide sequence ID" value="NC_008818.1"/>
</dbReference>
<dbReference type="HOGENOM" id="CLU_044170_0_0_2"/>
<keyword evidence="3" id="KW-0408">Iron</keyword>
<accession>A2BKV0</accession>
<keyword evidence="2" id="KW-0479">Metal-binding</keyword>
<dbReference type="AlphaFoldDB" id="A2BKV0"/>